<evidence type="ECO:0000256" key="1">
    <source>
        <dbReference type="ARBA" id="ARBA00004300"/>
    </source>
</evidence>
<keyword evidence="9" id="KW-0995">Kinetochore</keyword>
<feature type="compositionally biased region" description="Low complexity" evidence="15">
    <location>
        <begin position="1453"/>
        <end position="1471"/>
    </location>
</feature>
<evidence type="ECO:0000256" key="2">
    <source>
        <dbReference type="ARBA" id="ARBA00004629"/>
    </source>
</evidence>
<feature type="domain" description="TOG" evidence="16">
    <location>
        <begin position="590"/>
        <end position="821"/>
    </location>
</feature>
<evidence type="ECO:0000256" key="15">
    <source>
        <dbReference type="SAM" id="MobiDB-lite"/>
    </source>
</evidence>
<feature type="compositionally biased region" description="Basic and acidic residues" evidence="15">
    <location>
        <begin position="1805"/>
        <end position="1819"/>
    </location>
</feature>
<feature type="compositionally biased region" description="Low complexity" evidence="15">
    <location>
        <begin position="529"/>
        <end position="539"/>
    </location>
</feature>
<dbReference type="SUPFAM" id="SSF48371">
    <property type="entry name" value="ARM repeat"/>
    <property type="match status" value="2"/>
</dbReference>
<evidence type="ECO:0000256" key="10">
    <source>
        <dbReference type="ARBA" id="ARBA00023212"/>
    </source>
</evidence>
<keyword evidence="11" id="KW-0131">Cell cycle</keyword>
<evidence type="ECO:0000259" key="16">
    <source>
        <dbReference type="SMART" id="SM01349"/>
    </source>
</evidence>
<dbReference type="Gene3D" id="1.25.10.10">
    <property type="entry name" value="Leucine-rich Repeat Variant"/>
    <property type="match status" value="5"/>
</dbReference>
<keyword evidence="10" id="KW-0206">Cytoskeleton</keyword>
<evidence type="ECO:0000256" key="6">
    <source>
        <dbReference type="ARBA" id="ARBA00022618"/>
    </source>
</evidence>
<evidence type="ECO:0000256" key="5">
    <source>
        <dbReference type="ARBA" id="ARBA00022490"/>
    </source>
</evidence>
<dbReference type="Pfam" id="PF21041">
    <property type="entry name" value="XMAP215_CLASP_TOG"/>
    <property type="match status" value="4"/>
</dbReference>
<evidence type="ECO:0000256" key="4">
    <source>
        <dbReference type="ARBA" id="ARBA00022454"/>
    </source>
</evidence>
<comment type="subcellular location">
    <subcellularLocation>
        <location evidence="2">Chromosome</location>
        <location evidence="2">Centromere</location>
        <location evidence="2">Kinetochore</location>
    </subcellularLocation>
    <subcellularLocation>
        <location evidence="1">Cytoplasm</location>
        <location evidence="1">Cytoskeleton</location>
        <location evidence="1">Microtubule organizing center</location>
        <location evidence="1">Centrosome</location>
    </subcellularLocation>
    <subcellularLocation>
        <location evidence="3">Cytoplasm</location>
        <location evidence="3">Cytoskeleton</location>
        <location evidence="3">Spindle pole</location>
    </subcellularLocation>
</comment>
<feature type="compositionally biased region" description="Low complexity" evidence="15">
    <location>
        <begin position="552"/>
        <end position="564"/>
    </location>
</feature>
<dbReference type="GO" id="GO:0005813">
    <property type="term" value="C:centrosome"/>
    <property type="evidence" value="ECO:0007669"/>
    <property type="project" value="UniProtKB-SubCell"/>
</dbReference>
<evidence type="ECO:0000313" key="18">
    <source>
        <dbReference type="Proteomes" id="UP001634394"/>
    </source>
</evidence>
<dbReference type="InterPro" id="IPR034085">
    <property type="entry name" value="TOG"/>
</dbReference>
<dbReference type="Pfam" id="PF12348">
    <property type="entry name" value="CLASP_N"/>
    <property type="match status" value="1"/>
</dbReference>
<dbReference type="PANTHER" id="PTHR12609">
    <property type="entry name" value="MICROTUBULE ASSOCIATED PROTEIN XMAP215"/>
    <property type="match status" value="1"/>
</dbReference>
<dbReference type="InterPro" id="IPR011989">
    <property type="entry name" value="ARM-like"/>
</dbReference>
<gene>
    <name evidence="17" type="ORF">ACJMK2_020593</name>
</gene>
<evidence type="ECO:0000256" key="12">
    <source>
        <dbReference type="ARBA" id="ARBA00023328"/>
    </source>
</evidence>
<dbReference type="InterPro" id="IPR016024">
    <property type="entry name" value="ARM-type_fold"/>
</dbReference>
<dbReference type="FunFam" id="1.25.10.10:FF:000050">
    <property type="entry name" value="Cytoskeleton-associated protein 5 isoform X1"/>
    <property type="match status" value="1"/>
</dbReference>
<feature type="region of interest" description="Disordered" evidence="15">
    <location>
        <begin position="240"/>
        <end position="259"/>
    </location>
</feature>
<feature type="domain" description="TOG" evidence="16">
    <location>
        <begin position="1"/>
        <end position="225"/>
    </location>
</feature>
<dbReference type="GO" id="GO:0043933">
    <property type="term" value="P:protein-containing complex organization"/>
    <property type="evidence" value="ECO:0007669"/>
    <property type="project" value="UniProtKB-ARBA"/>
</dbReference>
<evidence type="ECO:0000256" key="7">
    <source>
        <dbReference type="ARBA" id="ARBA00022737"/>
    </source>
</evidence>
<dbReference type="FunFam" id="1.25.10.10:FF:000052">
    <property type="entry name" value="Cytoskeleton associated protein 5"/>
    <property type="match status" value="1"/>
</dbReference>
<evidence type="ECO:0000256" key="9">
    <source>
        <dbReference type="ARBA" id="ARBA00022838"/>
    </source>
</evidence>
<dbReference type="FunFam" id="1.25.10.10:FF:000019">
    <property type="entry name" value="Cytoskeleton-associated protein 5"/>
    <property type="match status" value="1"/>
</dbReference>
<evidence type="ECO:0000256" key="8">
    <source>
        <dbReference type="ARBA" id="ARBA00022776"/>
    </source>
</evidence>
<keyword evidence="5" id="KW-0963">Cytoplasm</keyword>
<evidence type="ECO:0000256" key="11">
    <source>
        <dbReference type="ARBA" id="ARBA00023306"/>
    </source>
</evidence>
<feature type="region of interest" description="Disordered" evidence="15">
    <location>
        <begin position="1086"/>
        <end position="1184"/>
    </location>
</feature>
<accession>A0ABD3TZX2</accession>
<dbReference type="SMART" id="SM01349">
    <property type="entry name" value="TOG"/>
    <property type="match status" value="5"/>
</dbReference>
<feature type="domain" description="TOG" evidence="16">
    <location>
        <begin position="1204"/>
        <end position="1442"/>
    </location>
</feature>
<keyword evidence="4" id="KW-0158">Chromosome</keyword>
<dbReference type="GO" id="GO:0000922">
    <property type="term" value="C:spindle pole"/>
    <property type="evidence" value="ECO:0007669"/>
    <property type="project" value="UniProtKB-SubCell"/>
</dbReference>
<feature type="compositionally biased region" description="Low complexity" evidence="15">
    <location>
        <begin position="511"/>
        <end position="520"/>
    </location>
</feature>
<feature type="region of interest" description="Disordered" evidence="15">
    <location>
        <begin position="1435"/>
        <end position="1486"/>
    </location>
</feature>
<keyword evidence="18" id="KW-1185">Reference proteome</keyword>
<dbReference type="InterPro" id="IPR021133">
    <property type="entry name" value="HEAT_type_2"/>
</dbReference>
<evidence type="ECO:0000313" key="17">
    <source>
        <dbReference type="EMBL" id="KAL3842600.1"/>
    </source>
</evidence>
<feature type="region of interest" description="Disordered" evidence="15">
    <location>
        <begin position="1952"/>
        <end position="2001"/>
    </location>
</feature>
<feature type="domain" description="TOG" evidence="16">
    <location>
        <begin position="267"/>
        <end position="501"/>
    </location>
</feature>
<feature type="domain" description="TOG" evidence="16">
    <location>
        <begin position="856"/>
        <end position="1088"/>
    </location>
</feature>
<reference evidence="17 18" key="1">
    <citation type="submission" date="2024-11" db="EMBL/GenBank/DDBJ databases">
        <title>Chromosome-level genome assembly of the freshwater bivalve Anodonta woodiana.</title>
        <authorList>
            <person name="Chen X."/>
        </authorList>
    </citation>
    <scope>NUCLEOTIDE SEQUENCE [LARGE SCALE GENOMIC DNA]</scope>
    <source>
        <strain evidence="17">MN2024</strain>
        <tissue evidence="17">Gills</tissue>
    </source>
</reference>
<organism evidence="17 18">
    <name type="scientific">Sinanodonta woodiana</name>
    <name type="common">Chinese pond mussel</name>
    <name type="synonym">Anodonta woodiana</name>
    <dbReference type="NCBI Taxonomy" id="1069815"/>
    <lineage>
        <taxon>Eukaryota</taxon>
        <taxon>Metazoa</taxon>
        <taxon>Spiralia</taxon>
        <taxon>Lophotrochozoa</taxon>
        <taxon>Mollusca</taxon>
        <taxon>Bivalvia</taxon>
        <taxon>Autobranchia</taxon>
        <taxon>Heteroconchia</taxon>
        <taxon>Palaeoheterodonta</taxon>
        <taxon>Unionida</taxon>
        <taxon>Unionoidea</taxon>
        <taxon>Unionidae</taxon>
        <taxon>Unioninae</taxon>
        <taxon>Sinanodonta</taxon>
    </lineage>
</organism>
<dbReference type="GO" id="GO:0000776">
    <property type="term" value="C:kinetochore"/>
    <property type="evidence" value="ECO:0007669"/>
    <property type="project" value="UniProtKB-KW"/>
</dbReference>
<feature type="region of interest" description="Disordered" evidence="15">
    <location>
        <begin position="815"/>
        <end position="855"/>
    </location>
</feature>
<feature type="compositionally biased region" description="Polar residues" evidence="15">
    <location>
        <begin position="1992"/>
        <end position="2001"/>
    </location>
</feature>
<protein>
    <recommendedName>
        <fullName evidence="16">TOG domain-containing protein</fullName>
    </recommendedName>
</protein>
<feature type="region of interest" description="Disordered" evidence="15">
    <location>
        <begin position="502"/>
        <end position="581"/>
    </location>
</feature>
<feature type="region of interest" description="Disordered" evidence="15">
    <location>
        <begin position="1891"/>
        <end position="1911"/>
    </location>
</feature>
<comment type="caution">
    <text evidence="17">The sequence shown here is derived from an EMBL/GenBank/DDBJ whole genome shotgun (WGS) entry which is preliminary data.</text>
</comment>
<dbReference type="PROSITE" id="PS50077">
    <property type="entry name" value="HEAT_REPEAT"/>
    <property type="match status" value="1"/>
</dbReference>
<dbReference type="InterPro" id="IPR045110">
    <property type="entry name" value="XMAP215"/>
</dbReference>
<proteinExistence type="inferred from homology"/>
<comment type="similarity">
    <text evidence="13">Belongs to the TOG/XMAP215 family.</text>
</comment>
<feature type="repeat" description="HEAT" evidence="14">
    <location>
        <begin position="1025"/>
        <end position="1062"/>
    </location>
</feature>
<dbReference type="GO" id="GO:0051301">
    <property type="term" value="P:cell division"/>
    <property type="evidence" value="ECO:0007669"/>
    <property type="project" value="UniProtKB-KW"/>
</dbReference>
<keyword evidence="12" id="KW-0137">Centromere</keyword>
<feature type="compositionally biased region" description="Acidic residues" evidence="15">
    <location>
        <begin position="833"/>
        <end position="854"/>
    </location>
</feature>
<evidence type="ECO:0000256" key="13">
    <source>
        <dbReference type="ARBA" id="ARBA00025722"/>
    </source>
</evidence>
<evidence type="ECO:0000256" key="14">
    <source>
        <dbReference type="PROSITE-ProRule" id="PRU00103"/>
    </source>
</evidence>
<dbReference type="FunFam" id="1.25.10.10:FF:000063">
    <property type="entry name" value="Putative cytoskeleton-associated protein 5"/>
    <property type="match status" value="1"/>
</dbReference>
<sequence length="2019" mass="224755">MADDNEWVKLPAEEKCQHKLWKARVAGYEELIKLFRSLDEKSPEFTKYAGLLKKFVTDNNAISQEKAMDAVKAFVENASVASKTCGEVVSGIVAKCFNARPKTKEAGMEIIMLYIEIEKQDVVQESLLEGLENKQPKIVIGCIQALKDSLSCFGNKIMPIKPVLKFIPKLLEDRDKTVRDETKQLVIEIYRWIGAALKPQMSNFNPIQVQEFEAEFEKMPNKKPQQTRFLRSQQDLKAKMEEQAAGDGVDAGEGNDEGGADDIDPFELMEAVNILPLIPKDFYEKVEAKKWQERKEALEALQKLTENLRIEPGDFQPVVKVLLKVIGKDTNVMLVALGGKILTGLANGLRKEFKQYAQQCFSVLLEKFKEKKAMVVTALRESLDAVYASANLEMITEDCLASLDNKNPSIKAEATLFLSRCFARCTTATLPKKILKTFCAALTKGCNDTAPEVREASFEALGVAMKVVTEKNIAPFLTDVEQIKMQRIQEFCQKAVLLNAKGEPRSGGGAPAPSAPKAGSTEPKPVQRPGTAAASSAPPKAGPGGDRPKTAPPKSGGPPKKTGGPPKGKGKGPKKGTAAAKGAEECSEVAISDEAAEEKAATFLQADVMNQLASANWKERLAAMENFTEVVKKMDRDQIPCQVFVRIICKKPGLKETNFQVLKLKIDLVAHLASNSQFTVRSAEVCLCDLVDKVGDVKNGSAVQEALSCISEAVSLDYVSLQILTMAFEQKNPKNQSEALVWLSKAIKEFGLKVNVKAMIQTIKKAFEATNVAVRNAAISLVATIYMYMGQQLRMFFEDEKPALLQQIDAEIEKVKDEKPPVPTRAYRPAGAADDEDEEEEAEKGEGETEEENVNDLIPRTDVGDQFTEELMTMMVDKNWKVRGEALQKVISILNSAKFVTANLGPLPEALKTRLNDNNKILVTTAIGICVTLATSLGPHCKAHVKIIAPALIGCLTDTKPTLRSVTIGALNAWIDNTTLLPLVEAEILSEALKNENPFLRQELLGWLAERLPNHKPLPAELKMCIPHLLNCLEDRNADVRKKAQDALVPFMIHVGYESVFKATNKLKPASKESVLQIIEKAKANLPAKPPPKAKKAVEAAVPAPAPPAHTKKAASVPPPVEDDEETEKPPTKSSSSENLDKEKKKPGPGKSKPKSAPAPSSKRKKEEEDTSPPMTLTISKEQRFKDEKNMKVLKWNFVEPRAEFVEQLKLQMEKNFNKTLMDQLFHTDFKFHIKAIEKLMQCIPSHQDETVGNLDMILKWFTLRFFDTNPSMLNKALEYLQGMFTMLSEVDYHLTDLEANSFVPYLIIKVGENKDNVRREVRNIFKLIYNVYPASKMFVFISDGLKCKNAKQRQECLEELGFMIEQYGISICQPNPSQALKLIASQIGDRDNGVRNASLNSMVSAFTILGEGIFKHIGTLSDKDQSLLDERIKRSAKNKPPPPPAKEEKPKTAPQQPQRSASQASMQRQSTGIPKSASSNSVKKEFQLEIEKEPSNGSKIEIPKLNQYNLEEIFQPVEYPKIKARPPSPSTKFFNSTDAANSINFVISQITNRDITTSLQALSQIDEVLKDKEKAAEIMASHVEQLLIALSMQFKMVYSTHMGDEQASSEDVVRLYRCLLGTLLALFQNTNLAVRASRDILKDLINNLVTILLDNRLVELEEGPQVIRTVNVMVVKIVEKSDHTNILSALVRLLQECVGSETCTSKFLELIMKCIWRMVRMFPDIVNDLNLDRILYDTHLFLKAFPAISWKDRPNDQPLRTIKTILHSLTVLKGPKILTHLEQVDGPSDVKIYVQKVLKSENKLHSNEEINGSDESKTPKSASKSKRLSKTTHDMLAEIFKKIGSKENTLEGLNDLYDFKKKYPDADIEPFLKKSSQFFQNYIERGLSNIEKEREGQKGKGSSSSVDGPVMISTTTMTTTVTSRPAPLGDVKGDADYYMERLRILRARCGLDNSEPPASENQSQPVTKSELLPFQKSEEEERNDENKEESTLQVAPTSTVDVSELKARLERIKKLAKS</sequence>
<keyword evidence="6" id="KW-0132">Cell division</keyword>
<feature type="region of interest" description="Disordered" evidence="15">
    <location>
        <begin position="1805"/>
        <end position="1830"/>
    </location>
</feature>
<dbReference type="EMBL" id="JBJQND010000017">
    <property type="protein sequence ID" value="KAL3842600.1"/>
    <property type="molecule type" value="Genomic_DNA"/>
</dbReference>
<keyword evidence="8" id="KW-0498">Mitosis</keyword>
<dbReference type="FunFam" id="1.25.10.10:FF:000068">
    <property type="entry name" value="cytoskeleton-associated protein 5 isoform X1"/>
    <property type="match status" value="1"/>
</dbReference>
<name>A0ABD3TZX2_SINWO</name>
<dbReference type="InterPro" id="IPR048491">
    <property type="entry name" value="XMAP215_CLASP_TOG"/>
</dbReference>
<feature type="compositionally biased region" description="Basic and acidic residues" evidence="15">
    <location>
        <begin position="1977"/>
        <end position="1991"/>
    </location>
</feature>
<feature type="compositionally biased region" description="Polar residues" evidence="15">
    <location>
        <begin position="1472"/>
        <end position="1482"/>
    </location>
</feature>
<keyword evidence="7" id="KW-0677">Repeat</keyword>
<dbReference type="Proteomes" id="UP001634394">
    <property type="component" value="Unassembled WGS sequence"/>
</dbReference>
<dbReference type="InterPro" id="IPR024395">
    <property type="entry name" value="CLASP_N_dom"/>
</dbReference>
<evidence type="ECO:0000256" key="3">
    <source>
        <dbReference type="ARBA" id="ARBA00004647"/>
    </source>
</evidence>